<evidence type="ECO:0000313" key="2">
    <source>
        <dbReference type="EMBL" id="KIP99861.1"/>
    </source>
</evidence>
<name>A0A0D0KP96_AGRTU</name>
<evidence type="ECO:0000256" key="1">
    <source>
        <dbReference type="SAM" id="Phobius"/>
    </source>
</evidence>
<feature type="transmembrane region" description="Helical" evidence="1">
    <location>
        <begin position="80"/>
        <end position="101"/>
    </location>
</feature>
<organism evidence="2 3">
    <name type="scientific">Agrobacterium tumefaciens</name>
    <dbReference type="NCBI Taxonomy" id="358"/>
    <lineage>
        <taxon>Bacteria</taxon>
        <taxon>Pseudomonadati</taxon>
        <taxon>Pseudomonadota</taxon>
        <taxon>Alphaproteobacteria</taxon>
        <taxon>Hyphomicrobiales</taxon>
        <taxon>Rhizobiaceae</taxon>
        <taxon>Rhizobium/Agrobacterium group</taxon>
        <taxon>Agrobacterium</taxon>
        <taxon>Agrobacterium tumefaciens complex</taxon>
    </lineage>
</organism>
<dbReference type="EMBL" id="JXQV01000024">
    <property type="protein sequence ID" value="KIP99861.1"/>
    <property type="molecule type" value="Genomic_DNA"/>
</dbReference>
<reference evidence="2 3" key="1">
    <citation type="submission" date="2014-12" db="EMBL/GenBank/DDBJ databases">
        <title>16Stimator: statistical estimation of ribosomal gene copy numbers from draft genome assemblies.</title>
        <authorList>
            <person name="Perisin M.A."/>
            <person name="Vetter M."/>
            <person name="Gilbert J.A."/>
            <person name="Bergelson J."/>
        </authorList>
    </citation>
    <scope>NUCLEOTIDE SEQUENCE [LARGE SCALE GENOMIC DNA]</scope>
    <source>
        <strain evidence="2 3">MEJ076</strain>
    </source>
</reference>
<comment type="caution">
    <text evidence="2">The sequence shown here is derived from an EMBL/GenBank/DDBJ whole genome shotgun (WGS) entry which is preliminary data.</text>
</comment>
<feature type="transmembrane region" description="Helical" evidence="1">
    <location>
        <begin position="25"/>
        <end position="46"/>
    </location>
</feature>
<sequence length="301" mass="33464">MTSIGISEETTTIQELPKKPWWMKIPSGTIVILVFLVGIAYVAYYLHILSLTEACKDTAGLTFFGDCVSKLKVNEIGDSLGGAFAPLAFIFLAGALIIQAFELASQRHEINETQAVMTAQLAVAREQVKETIASTALLTAQTNLFTQQHNLRLADDEFDKTLYRARLELMNYEQEFGVFLTLSHDNGYDLLISGQHSQKADDYDFFNMIAGKVKKIADTIDEEPFERVSFVNVRSWDYFRKLFARLSALTQSCSPAYESLAITYRTHDIHQALEELYGTVAKAEQNQAGAPDAPPPSGSAK</sequence>
<dbReference type="OrthoDB" id="7408523at2"/>
<gene>
    <name evidence="2" type="ORF">RU07_17900</name>
</gene>
<protein>
    <submittedName>
        <fullName evidence="2">Uncharacterized protein</fullName>
    </submittedName>
</protein>
<proteinExistence type="predicted"/>
<dbReference type="Proteomes" id="UP000035017">
    <property type="component" value="Unassembled WGS sequence"/>
</dbReference>
<evidence type="ECO:0000313" key="3">
    <source>
        <dbReference type="Proteomes" id="UP000035017"/>
    </source>
</evidence>
<keyword evidence="1" id="KW-0472">Membrane</keyword>
<keyword evidence="1" id="KW-1133">Transmembrane helix</keyword>
<keyword evidence="1" id="KW-0812">Transmembrane</keyword>
<dbReference type="AlphaFoldDB" id="A0A0D0KP96"/>
<accession>A0A0D0KP96</accession>